<organism evidence="7 8">
    <name type="scientific">Paenibacillus oceani</name>
    <dbReference type="NCBI Taxonomy" id="2772510"/>
    <lineage>
        <taxon>Bacteria</taxon>
        <taxon>Bacillati</taxon>
        <taxon>Bacillota</taxon>
        <taxon>Bacilli</taxon>
        <taxon>Bacillales</taxon>
        <taxon>Paenibacillaceae</taxon>
        <taxon>Paenibacillus</taxon>
    </lineage>
</organism>
<keyword evidence="3" id="KW-0472">Membrane</keyword>
<dbReference type="PANTHER" id="PTHR43649">
    <property type="entry name" value="ARABINOSE-BINDING PROTEIN-RELATED"/>
    <property type="match status" value="1"/>
</dbReference>
<evidence type="ECO:0000313" key="7">
    <source>
        <dbReference type="EMBL" id="MBD2864501.1"/>
    </source>
</evidence>
<evidence type="ECO:0000256" key="2">
    <source>
        <dbReference type="ARBA" id="ARBA00022729"/>
    </source>
</evidence>
<comment type="caution">
    <text evidence="7">The sequence shown here is derived from an EMBL/GenBank/DDBJ whole genome shotgun (WGS) entry which is preliminary data.</text>
</comment>
<dbReference type="Proteomes" id="UP000639396">
    <property type="component" value="Unassembled WGS sequence"/>
</dbReference>
<evidence type="ECO:0000256" key="1">
    <source>
        <dbReference type="ARBA" id="ARBA00022475"/>
    </source>
</evidence>
<dbReference type="Pfam" id="PF13416">
    <property type="entry name" value="SBP_bac_8"/>
    <property type="match status" value="1"/>
</dbReference>
<proteinExistence type="predicted"/>
<accession>A0A927CE11</accession>
<keyword evidence="5" id="KW-0449">Lipoprotein</keyword>
<dbReference type="PANTHER" id="PTHR43649:SF33">
    <property type="entry name" value="POLYGALACTURONAN_RHAMNOGALACTURONAN-BINDING PROTEIN YTCQ"/>
    <property type="match status" value="1"/>
</dbReference>
<evidence type="ECO:0000313" key="8">
    <source>
        <dbReference type="Proteomes" id="UP000639396"/>
    </source>
</evidence>
<dbReference type="SUPFAM" id="SSF53850">
    <property type="entry name" value="Periplasmic binding protein-like II"/>
    <property type="match status" value="1"/>
</dbReference>
<evidence type="ECO:0000256" key="4">
    <source>
        <dbReference type="ARBA" id="ARBA00023139"/>
    </source>
</evidence>
<evidence type="ECO:0000256" key="5">
    <source>
        <dbReference type="ARBA" id="ARBA00023288"/>
    </source>
</evidence>
<gene>
    <name evidence="7" type="ORF">IDH45_21155</name>
</gene>
<name>A0A927CE11_9BACL</name>
<reference evidence="7" key="1">
    <citation type="submission" date="2020-09" db="EMBL/GenBank/DDBJ databases">
        <title>A novel bacterium of genus Paenibacillus, isolated from South China Sea.</title>
        <authorList>
            <person name="Huang H."/>
            <person name="Mo K."/>
            <person name="Hu Y."/>
        </authorList>
    </citation>
    <scope>NUCLEOTIDE SEQUENCE</scope>
    <source>
        <strain evidence="7">IB182363</strain>
    </source>
</reference>
<dbReference type="AlphaFoldDB" id="A0A927CE11"/>
<feature type="chain" id="PRO_5038634915" evidence="6">
    <location>
        <begin position="27"/>
        <end position="537"/>
    </location>
</feature>
<keyword evidence="4" id="KW-0564">Palmitate</keyword>
<dbReference type="InterPro" id="IPR006059">
    <property type="entry name" value="SBP"/>
</dbReference>
<sequence length="537" mass="60362">MKPKSRTWKPLTIPLAGSLALSLALAGCGGQPADNSNGAGGTPAAQQPAGSTKEKLTLNWFVTSEPNTNLQKDDFVLKTIQEKFNVELKLQHMSPGTDYDSKINVTLAGGDAPDMFFATGTASQKFAKDGLLADLTPFVNPQTMPNYFKYWFEEKNLKAYAVENGFFRAPYPYATRAYRSYYVRKDWLDKLNLKVPQTYDEMMNVMRAFTFNDPDGNGKKDTYGFSAAGNGRQLSYDFPQWIKNGLIGGFMLEGDQFVDTQSDIRLAKVFDEVVEMMKEGIVDPDWFLNKGTQHIDKAVQGKVGIILSDEKFALDSLATSYSNKTKSINPNADWVPFHPFKDTGIWTENVPGSPFLFPSSVAAKAPEKVKRSVEILDYLASPEGFLLTHYGLEGKHYTKNGDTITLNKAAIKSDIIDKGDFLNIWNFFTRVNEPERVGLTVVDPDMTDRDRQILQTIKSYKYIPSIQISAAPPAGVNIGDFRTKLYEYHAKLLFEEKSGANWPKYREEIMTKYRGKETFDFYAKQVSEALGKTYVFK</sequence>
<feature type="signal peptide" evidence="6">
    <location>
        <begin position="1"/>
        <end position="26"/>
    </location>
</feature>
<evidence type="ECO:0000256" key="6">
    <source>
        <dbReference type="SAM" id="SignalP"/>
    </source>
</evidence>
<protein>
    <submittedName>
        <fullName evidence="7">Extracellular solute-binding protein</fullName>
    </submittedName>
</protein>
<dbReference type="Gene3D" id="3.40.190.10">
    <property type="entry name" value="Periplasmic binding protein-like II"/>
    <property type="match status" value="2"/>
</dbReference>
<dbReference type="EMBL" id="JACXJA010000030">
    <property type="protein sequence ID" value="MBD2864501.1"/>
    <property type="molecule type" value="Genomic_DNA"/>
</dbReference>
<dbReference type="PROSITE" id="PS51257">
    <property type="entry name" value="PROKAR_LIPOPROTEIN"/>
    <property type="match status" value="1"/>
</dbReference>
<keyword evidence="2 6" id="KW-0732">Signal</keyword>
<keyword evidence="1" id="KW-1003">Cell membrane</keyword>
<dbReference type="RefSeq" id="WP_190930127.1">
    <property type="nucleotide sequence ID" value="NZ_JACXJA010000030.1"/>
</dbReference>
<evidence type="ECO:0000256" key="3">
    <source>
        <dbReference type="ARBA" id="ARBA00023136"/>
    </source>
</evidence>
<keyword evidence="8" id="KW-1185">Reference proteome</keyword>
<dbReference type="InterPro" id="IPR050490">
    <property type="entry name" value="Bact_solute-bd_prot1"/>
</dbReference>